<feature type="domain" description="RNA polymerase sigma-70" evidence="5">
    <location>
        <begin position="372"/>
        <end position="398"/>
    </location>
</feature>
<evidence type="ECO:0000256" key="2">
    <source>
        <dbReference type="ARBA" id="ARBA00023082"/>
    </source>
</evidence>
<keyword evidence="4" id="KW-0804">Transcription</keyword>
<dbReference type="eggNOG" id="COG0568">
    <property type="taxonomic scope" value="Bacteria"/>
</dbReference>
<evidence type="ECO:0000259" key="5">
    <source>
        <dbReference type="PROSITE" id="PS00716"/>
    </source>
</evidence>
<gene>
    <name evidence="6" type="primary">sigA_1</name>
    <name evidence="6" type="ORF">BN1048_00110</name>
</gene>
<protein>
    <submittedName>
        <fullName evidence="6">RNA polymerase sigma factor SigA</fullName>
    </submittedName>
</protein>
<dbReference type="SUPFAM" id="SSF88659">
    <property type="entry name" value="Sigma3 and sigma4 domains of RNA polymerase sigma factors"/>
    <property type="match status" value="1"/>
</dbReference>
<dbReference type="Gene3D" id="1.10.601.10">
    <property type="entry name" value="RNA Polymerase Primary Sigma Factor"/>
    <property type="match status" value="1"/>
</dbReference>
<dbReference type="InterPro" id="IPR007630">
    <property type="entry name" value="RNA_pol_sigma70_r4"/>
</dbReference>
<dbReference type="InterPro" id="IPR013324">
    <property type="entry name" value="RNA_pol_sigma_r3/r4-like"/>
</dbReference>
<dbReference type="PROSITE" id="PS00716">
    <property type="entry name" value="SIGMA70_2"/>
    <property type="match status" value="1"/>
</dbReference>
<dbReference type="CDD" id="cd06171">
    <property type="entry name" value="Sigma70_r4"/>
    <property type="match status" value="1"/>
</dbReference>
<dbReference type="Gene3D" id="1.10.10.10">
    <property type="entry name" value="Winged helix-like DNA-binding domain superfamily/Winged helix DNA-binding domain"/>
    <property type="match status" value="1"/>
</dbReference>
<dbReference type="Pfam" id="PF04542">
    <property type="entry name" value="Sigma70_r2"/>
    <property type="match status" value="1"/>
</dbReference>
<evidence type="ECO:0000313" key="6">
    <source>
        <dbReference type="EMBL" id="CDZ98991.1"/>
    </source>
</evidence>
<dbReference type="AlphaFoldDB" id="A0A078M2C1"/>
<evidence type="ECO:0000313" key="7">
    <source>
        <dbReference type="Proteomes" id="UP000044136"/>
    </source>
</evidence>
<dbReference type="OrthoDB" id="9809557at2"/>
<dbReference type="GO" id="GO:0016987">
    <property type="term" value="F:sigma factor activity"/>
    <property type="evidence" value="ECO:0007669"/>
    <property type="project" value="UniProtKB-KW"/>
</dbReference>
<evidence type="ECO:0000256" key="4">
    <source>
        <dbReference type="ARBA" id="ARBA00023163"/>
    </source>
</evidence>
<dbReference type="PANTHER" id="PTHR30603:SF47">
    <property type="entry name" value="RNA POLYMERASE SIGMA FACTOR SIGD, CHLOROPLASTIC"/>
    <property type="match status" value="1"/>
</dbReference>
<accession>A0A078M2C1</accession>
<sequence>MKNEVDLVKFFTNNSHEKILEFDFEDFLSDVNDGRISITSAYLYEKLFFDKEKGINFIEKLGFQFESKDEIAKIDGDCTVQQQNISSPEENNSEDKNISVPDEIKDTEMDDDFDFLTDLEDSDDFKEMADIELTDVIVHHDYNEVYFDRLNTNNTEKDIDTVEQIILANQGLVQKIASHYEKIVENSILDIDDLISSGNCGLRTAIQKFDPTLGYKFSTYATTWIRQNILRDIANYKLTIRLPVHIHDKINSLNKAFKESGNDDFMEQVNYSMTALDMSEDTIMNFLRIDKQFNQGIASLHHLVGEDQSTPLESFVDASNRINGDYIKTPDEELMRSSFLDEINVIFDDRLDEREKYILSMRIGLNNKEPMTLEEIGTELNVTRERVRQIEARSFRKLKNQFTKLKFNEYLEEFSNV</sequence>
<keyword evidence="3" id="KW-0238">DNA-binding</keyword>
<dbReference type="HOGENOM" id="CLU_658529_0_0_9"/>
<keyword evidence="1" id="KW-0805">Transcription regulation</keyword>
<proteinExistence type="predicted"/>
<dbReference type="SUPFAM" id="SSF88946">
    <property type="entry name" value="Sigma2 domain of RNA polymerase sigma factors"/>
    <property type="match status" value="1"/>
</dbReference>
<dbReference type="InterPro" id="IPR000943">
    <property type="entry name" value="RNA_pol_sigma70"/>
</dbReference>
<dbReference type="InterPro" id="IPR014284">
    <property type="entry name" value="RNA_pol_sigma-70_dom"/>
</dbReference>
<evidence type="ECO:0000256" key="3">
    <source>
        <dbReference type="ARBA" id="ARBA00023125"/>
    </source>
</evidence>
<dbReference type="NCBIfam" id="TIGR02937">
    <property type="entry name" value="sigma70-ECF"/>
    <property type="match status" value="1"/>
</dbReference>
<keyword evidence="2" id="KW-0731">Sigma factor</keyword>
<dbReference type="PRINTS" id="PR00046">
    <property type="entry name" value="SIGMA70FCT"/>
</dbReference>
<dbReference type="InterPro" id="IPR036388">
    <property type="entry name" value="WH-like_DNA-bd_sf"/>
</dbReference>
<dbReference type="EMBL" id="CCSE01000001">
    <property type="protein sequence ID" value="CDZ98991.1"/>
    <property type="molecule type" value="Genomic_DNA"/>
</dbReference>
<dbReference type="InterPro" id="IPR050239">
    <property type="entry name" value="Sigma-70_RNA_pol_init_factors"/>
</dbReference>
<organism evidence="6 7">
    <name type="scientific">Jeotgalicoccus saudimassiliensis</name>
    <dbReference type="NCBI Taxonomy" id="1461582"/>
    <lineage>
        <taxon>Bacteria</taxon>
        <taxon>Bacillati</taxon>
        <taxon>Bacillota</taxon>
        <taxon>Bacilli</taxon>
        <taxon>Bacillales</taxon>
        <taxon>Staphylococcaceae</taxon>
        <taxon>Jeotgalicoccus</taxon>
    </lineage>
</organism>
<dbReference type="STRING" id="1461582.BN1048_00110"/>
<reference evidence="6 7" key="1">
    <citation type="submission" date="2014-07" db="EMBL/GenBank/DDBJ databases">
        <authorList>
            <person name="Urmite Genomes Urmite Genomes"/>
        </authorList>
    </citation>
    <scope>NUCLEOTIDE SEQUENCE [LARGE SCALE GENOMIC DNA]</scope>
    <source>
        <strain evidence="6 7">13MG44_air</strain>
    </source>
</reference>
<dbReference type="InterPro" id="IPR013325">
    <property type="entry name" value="RNA_pol_sigma_r2"/>
</dbReference>
<dbReference type="GO" id="GO:0006352">
    <property type="term" value="P:DNA-templated transcription initiation"/>
    <property type="evidence" value="ECO:0007669"/>
    <property type="project" value="InterPro"/>
</dbReference>
<dbReference type="PANTHER" id="PTHR30603">
    <property type="entry name" value="RNA POLYMERASE SIGMA FACTOR RPO"/>
    <property type="match status" value="1"/>
</dbReference>
<evidence type="ECO:0000256" key="1">
    <source>
        <dbReference type="ARBA" id="ARBA00023015"/>
    </source>
</evidence>
<dbReference type="InterPro" id="IPR007627">
    <property type="entry name" value="RNA_pol_sigma70_r2"/>
</dbReference>
<dbReference type="Pfam" id="PF04545">
    <property type="entry name" value="Sigma70_r4"/>
    <property type="match status" value="1"/>
</dbReference>
<keyword evidence="7" id="KW-1185">Reference proteome</keyword>
<dbReference type="GO" id="GO:0003677">
    <property type="term" value="F:DNA binding"/>
    <property type="evidence" value="ECO:0007669"/>
    <property type="project" value="UniProtKB-KW"/>
</dbReference>
<dbReference type="RefSeq" id="WP_035807416.1">
    <property type="nucleotide sequence ID" value="NZ_CCSE01000001.1"/>
</dbReference>
<dbReference type="Proteomes" id="UP000044136">
    <property type="component" value="Unassembled WGS sequence"/>
</dbReference>
<name>A0A078M2C1_9STAP</name>